<sequence>ILMNYGGIYLDNDVFVLNPLTEFLKFEMTIAWDEGESIGNQILIASKNARFLKLWLKSYKYYDSSRWYYNAGQLPTSSILESNPHLVNRVKERFGVSCCGVINYIFEKNIDLKRWQYNPPEEIYEKDVWLLNTTFGQMARSVLKI</sequence>
<dbReference type="Gene3D" id="3.90.550.20">
    <property type="match status" value="1"/>
</dbReference>
<evidence type="ECO:0000313" key="2">
    <source>
        <dbReference type="Proteomes" id="UP000288716"/>
    </source>
</evidence>
<dbReference type="VEuPathDB" id="VectorBase:LDEU014065"/>
<dbReference type="OrthoDB" id="6508404at2759"/>
<dbReference type="PANTHER" id="PTHR46830:SF1">
    <property type="entry name" value="ALPHA-1,4-N-ACETYLGLUCOSAMINYLTRANSFERASE"/>
    <property type="match status" value="1"/>
</dbReference>
<dbReference type="Proteomes" id="UP000288716">
    <property type="component" value="Unassembled WGS sequence"/>
</dbReference>
<organism evidence="1 2">
    <name type="scientific">Leptotrombidium deliense</name>
    <dbReference type="NCBI Taxonomy" id="299467"/>
    <lineage>
        <taxon>Eukaryota</taxon>
        <taxon>Metazoa</taxon>
        <taxon>Ecdysozoa</taxon>
        <taxon>Arthropoda</taxon>
        <taxon>Chelicerata</taxon>
        <taxon>Arachnida</taxon>
        <taxon>Acari</taxon>
        <taxon>Acariformes</taxon>
        <taxon>Trombidiformes</taxon>
        <taxon>Prostigmata</taxon>
        <taxon>Anystina</taxon>
        <taxon>Parasitengona</taxon>
        <taxon>Trombiculoidea</taxon>
        <taxon>Trombiculidae</taxon>
        <taxon>Leptotrombidium</taxon>
    </lineage>
</organism>
<comment type="caution">
    <text evidence="1">The sequence shown here is derived from an EMBL/GenBank/DDBJ whole genome shotgun (WGS) entry which is preliminary data.</text>
</comment>
<dbReference type="AlphaFoldDB" id="A0A443R829"/>
<name>A0A443R829_9ACAR</name>
<keyword evidence="2" id="KW-1185">Reference proteome</keyword>
<protein>
    <recommendedName>
        <fullName evidence="3">Alpha-1,4-N-acetylglucosaminyltransferase</fullName>
    </recommendedName>
</protein>
<dbReference type="InterPro" id="IPR029044">
    <property type="entry name" value="Nucleotide-diphossugar_trans"/>
</dbReference>
<dbReference type="SUPFAM" id="SSF53448">
    <property type="entry name" value="Nucleotide-diphospho-sugar transferases"/>
    <property type="match status" value="1"/>
</dbReference>
<dbReference type="EMBL" id="NCKV01049165">
    <property type="protein sequence ID" value="RWS11431.1"/>
    <property type="molecule type" value="Genomic_DNA"/>
</dbReference>
<gene>
    <name evidence="1" type="ORF">B4U80_01156</name>
</gene>
<evidence type="ECO:0000313" key="1">
    <source>
        <dbReference type="EMBL" id="RWS11431.1"/>
    </source>
</evidence>
<reference evidence="1 2" key="1">
    <citation type="journal article" date="2018" name="Gigascience">
        <title>Genomes of trombidid mites reveal novel predicted allergens and laterally-transferred genes associated with secondary metabolism.</title>
        <authorList>
            <person name="Dong X."/>
            <person name="Chaisiri K."/>
            <person name="Xia D."/>
            <person name="Armstrong S.D."/>
            <person name="Fang Y."/>
            <person name="Donnelly M.J."/>
            <person name="Kadowaki T."/>
            <person name="McGarry J.W."/>
            <person name="Darby A.C."/>
            <person name="Makepeace B.L."/>
        </authorList>
    </citation>
    <scope>NUCLEOTIDE SEQUENCE [LARGE SCALE GENOMIC DNA]</scope>
    <source>
        <strain evidence="1">UoL-UT</strain>
    </source>
</reference>
<proteinExistence type="predicted"/>
<feature type="non-terminal residue" evidence="1">
    <location>
        <position position="1"/>
    </location>
</feature>
<accession>A0A443R829</accession>
<evidence type="ECO:0008006" key="3">
    <source>
        <dbReference type="Google" id="ProtNLM"/>
    </source>
</evidence>
<dbReference type="PANTHER" id="PTHR46830">
    <property type="entry name" value="TRANSFERASE, PUTATIVE-RELATED"/>
    <property type="match status" value="1"/>
</dbReference>